<reference evidence="1" key="1">
    <citation type="submission" date="2015-10" db="EMBL/GenBank/DDBJ databases">
        <title>Description of Candidatus Tenderia electrophaga gen. nov, sp. nov., an Uncultivated Electroautotroph from a Biocathode Enrichment.</title>
        <authorList>
            <person name="Eddie B.J."/>
            <person name="Malanoski A.P."/>
            <person name="Wang Z."/>
            <person name="Hall R.J."/>
            <person name="Oh S.D."/>
            <person name="Heiner C."/>
            <person name="Lin B."/>
            <person name="Strycharz-Glaven S.M."/>
        </authorList>
    </citation>
    <scope>NUCLEOTIDE SEQUENCE [LARGE SCALE GENOMIC DNA]</scope>
    <source>
        <strain evidence="1">NRL1</strain>
    </source>
</reference>
<proteinExistence type="predicted"/>
<dbReference type="AlphaFoldDB" id="A0A0S2TEN1"/>
<protein>
    <recommendedName>
        <fullName evidence="3">Lipoprotein SmpA/OmlA domain-containing protein</fullName>
    </recommendedName>
</protein>
<evidence type="ECO:0000313" key="2">
    <source>
        <dbReference type="Proteomes" id="UP000055136"/>
    </source>
</evidence>
<dbReference type="EMBL" id="CP013099">
    <property type="protein sequence ID" value="ALP53612.1"/>
    <property type="molecule type" value="Genomic_DNA"/>
</dbReference>
<organism evidence="1 2">
    <name type="scientific">Candidatus Tenderia electrophaga</name>
    <dbReference type="NCBI Taxonomy" id="1748243"/>
    <lineage>
        <taxon>Bacteria</taxon>
        <taxon>Pseudomonadati</taxon>
        <taxon>Pseudomonadota</taxon>
        <taxon>Gammaproteobacteria</taxon>
        <taxon>Candidatus Tenderiales</taxon>
        <taxon>Candidatus Tenderiaceae</taxon>
        <taxon>Candidatus Tenderia</taxon>
    </lineage>
</organism>
<name>A0A0S2TEN1_9GAMM</name>
<dbReference type="Proteomes" id="UP000055136">
    <property type="component" value="Chromosome"/>
</dbReference>
<dbReference type="STRING" id="1748243.Tel_10980"/>
<evidence type="ECO:0000313" key="1">
    <source>
        <dbReference type="EMBL" id="ALP53612.1"/>
    </source>
</evidence>
<evidence type="ECO:0008006" key="3">
    <source>
        <dbReference type="Google" id="ProtNLM"/>
    </source>
</evidence>
<gene>
    <name evidence="1" type="ORF">Tel_10980</name>
</gene>
<keyword evidence="2" id="KW-1185">Reference proteome</keyword>
<dbReference type="KEGG" id="tee:Tel_10980"/>
<accession>A0A0S2TEN1</accession>
<sequence length="112" mass="12879">MQQQLEALSARVTELERRLEVLESPEIKQMARQLSAPQNPGDSGDRSNWARLKVGYDYEEVRELLGDPVEVKKGGMEFWYYSQQGLKGPYVKFLFRKLNDWHGPNAEGAAHN</sequence>